<evidence type="ECO:0000256" key="1">
    <source>
        <dbReference type="ARBA" id="ARBA00023015"/>
    </source>
</evidence>
<dbReference type="PROSITE" id="PS50043">
    <property type="entry name" value="HTH_LUXR_2"/>
    <property type="match status" value="1"/>
</dbReference>
<evidence type="ECO:0000256" key="3">
    <source>
        <dbReference type="ARBA" id="ARBA00023163"/>
    </source>
</evidence>
<dbReference type="PRINTS" id="PR00038">
    <property type="entry name" value="HTHLUXR"/>
</dbReference>
<dbReference type="InterPro" id="IPR016032">
    <property type="entry name" value="Sig_transdc_resp-reg_C-effctor"/>
</dbReference>
<dbReference type="CDD" id="cd00130">
    <property type="entry name" value="PAS"/>
    <property type="match status" value="1"/>
</dbReference>
<dbReference type="InterPro" id="IPR035965">
    <property type="entry name" value="PAS-like_dom_sf"/>
</dbReference>
<dbReference type="SUPFAM" id="SSF55785">
    <property type="entry name" value="PYP-like sensor domain (PAS domain)"/>
    <property type="match status" value="1"/>
</dbReference>
<feature type="domain" description="PAS" evidence="5">
    <location>
        <begin position="22"/>
        <end position="81"/>
    </location>
</feature>
<reference evidence="6 7" key="1">
    <citation type="submission" date="2019-02" db="EMBL/GenBank/DDBJ databases">
        <title>Deep-cultivation of Planctomycetes and their phenomic and genomic characterization uncovers novel biology.</title>
        <authorList>
            <person name="Wiegand S."/>
            <person name="Jogler M."/>
            <person name="Boedeker C."/>
            <person name="Pinto D."/>
            <person name="Vollmers J."/>
            <person name="Rivas-Marin E."/>
            <person name="Kohn T."/>
            <person name="Peeters S.H."/>
            <person name="Heuer A."/>
            <person name="Rast P."/>
            <person name="Oberbeckmann S."/>
            <person name="Bunk B."/>
            <person name="Jeske O."/>
            <person name="Meyerdierks A."/>
            <person name="Storesund J.E."/>
            <person name="Kallscheuer N."/>
            <person name="Luecker S."/>
            <person name="Lage O.M."/>
            <person name="Pohl T."/>
            <person name="Merkel B.J."/>
            <person name="Hornburger P."/>
            <person name="Mueller R.-W."/>
            <person name="Bruemmer F."/>
            <person name="Labrenz M."/>
            <person name="Spormann A.M."/>
            <person name="Op Den Camp H."/>
            <person name="Overmann J."/>
            <person name="Amann R."/>
            <person name="Jetten M.S.M."/>
            <person name="Mascher T."/>
            <person name="Medema M.H."/>
            <person name="Devos D.P."/>
            <person name="Kaster A.-K."/>
            <person name="Ovreas L."/>
            <person name="Rohde M."/>
            <person name="Galperin M.Y."/>
            <person name="Jogler C."/>
        </authorList>
    </citation>
    <scope>NUCLEOTIDE SEQUENCE [LARGE SCALE GENOMIC DNA]</scope>
    <source>
        <strain evidence="6 7">CA13</strain>
    </source>
</reference>
<protein>
    <submittedName>
        <fullName evidence="6">Bacterial regulatory protein, luxR family</fullName>
    </submittedName>
</protein>
<feature type="domain" description="HTH luxR-type" evidence="4">
    <location>
        <begin position="174"/>
        <end position="239"/>
    </location>
</feature>
<keyword evidence="7" id="KW-1185">Reference proteome</keyword>
<dbReference type="InterPro" id="IPR036388">
    <property type="entry name" value="WH-like_DNA-bd_sf"/>
</dbReference>
<dbReference type="RefSeq" id="WP_419194593.1">
    <property type="nucleotide sequence ID" value="NZ_SJPJ01000001.1"/>
</dbReference>
<name>A0A5C5Z647_9BACT</name>
<dbReference type="Pfam" id="PF00196">
    <property type="entry name" value="GerE"/>
    <property type="match status" value="1"/>
</dbReference>
<dbReference type="SUPFAM" id="SSF46894">
    <property type="entry name" value="C-terminal effector domain of the bipartite response regulators"/>
    <property type="match status" value="1"/>
</dbReference>
<evidence type="ECO:0000259" key="5">
    <source>
        <dbReference type="PROSITE" id="PS50112"/>
    </source>
</evidence>
<evidence type="ECO:0000256" key="2">
    <source>
        <dbReference type="ARBA" id="ARBA00023125"/>
    </source>
</evidence>
<dbReference type="SMART" id="SM00421">
    <property type="entry name" value="HTH_LUXR"/>
    <property type="match status" value="1"/>
</dbReference>
<dbReference type="InterPro" id="IPR000014">
    <property type="entry name" value="PAS"/>
</dbReference>
<keyword evidence="2" id="KW-0238">DNA-binding</keyword>
<evidence type="ECO:0000313" key="6">
    <source>
        <dbReference type="EMBL" id="TWT82782.1"/>
    </source>
</evidence>
<dbReference type="GO" id="GO:0003677">
    <property type="term" value="F:DNA binding"/>
    <property type="evidence" value="ECO:0007669"/>
    <property type="project" value="UniProtKB-KW"/>
</dbReference>
<dbReference type="Proteomes" id="UP000315010">
    <property type="component" value="Unassembled WGS sequence"/>
</dbReference>
<dbReference type="InterPro" id="IPR000792">
    <property type="entry name" value="Tscrpt_reg_LuxR_C"/>
</dbReference>
<keyword evidence="3" id="KW-0804">Transcription</keyword>
<accession>A0A5C5Z647</accession>
<dbReference type="PANTHER" id="PTHR44688:SF16">
    <property type="entry name" value="DNA-BINDING TRANSCRIPTIONAL ACTIVATOR DEVR_DOSR"/>
    <property type="match status" value="1"/>
</dbReference>
<proteinExistence type="predicted"/>
<evidence type="ECO:0000313" key="7">
    <source>
        <dbReference type="Proteomes" id="UP000315010"/>
    </source>
</evidence>
<dbReference type="CDD" id="cd06170">
    <property type="entry name" value="LuxR_C_like"/>
    <property type="match status" value="1"/>
</dbReference>
<keyword evidence="1" id="KW-0805">Transcription regulation</keyword>
<dbReference type="PANTHER" id="PTHR44688">
    <property type="entry name" value="DNA-BINDING TRANSCRIPTIONAL ACTIVATOR DEVR_DOSR"/>
    <property type="match status" value="1"/>
</dbReference>
<dbReference type="Gene3D" id="3.30.450.20">
    <property type="entry name" value="PAS domain"/>
    <property type="match status" value="1"/>
</dbReference>
<evidence type="ECO:0000259" key="4">
    <source>
        <dbReference type="PROSITE" id="PS50043"/>
    </source>
</evidence>
<dbReference type="EMBL" id="SJPJ01000001">
    <property type="protein sequence ID" value="TWT82782.1"/>
    <property type="molecule type" value="Genomic_DNA"/>
</dbReference>
<dbReference type="GO" id="GO:0006355">
    <property type="term" value="P:regulation of DNA-templated transcription"/>
    <property type="evidence" value="ECO:0007669"/>
    <property type="project" value="InterPro"/>
</dbReference>
<sequence length="258" mass="28781">MGNLFDAIDWADIFRVEPGIGLTIVSKEGDLLYTNEAALSLFGLSGPDAPQRQPPKHLKDVFHPDFVRERLGWIQKVIEDEKPLRATHIYQGQRLVSTFYPIAESTAQQFRGMGEADHENRIDDATTGAEEVDSHQASDPADGEQNEHYALIISRRDGQEASSAIDTVSSQFIDLGCLSSLSKRELEIFILLGHGNSVPEVARMLHRSPRTVERHKTEIGRKLGYSSLAEIARAVGHVGLTYDHIQLERFKALSQPKQ</sequence>
<dbReference type="Gene3D" id="1.10.10.10">
    <property type="entry name" value="Winged helix-like DNA-binding domain superfamily/Winged helix DNA-binding domain"/>
    <property type="match status" value="1"/>
</dbReference>
<organism evidence="6 7">
    <name type="scientific">Novipirellula herctigrandis</name>
    <dbReference type="NCBI Taxonomy" id="2527986"/>
    <lineage>
        <taxon>Bacteria</taxon>
        <taxon>Pseudomonadati</taxon>
        <taxon>Planctomycetota</taxon>
        <taxon>Planctomycetia</taxon>
        <taxon>Pirellulales</taxon>
        <taxon>Pirellulaceae</taxon>
        <taxon>Novipirellula</taxon>
    </lineage>
</organism>
<gene>
    <name evidence="6" type="ORF">CA13_42450</name>
</gene>
<comment type="caution">
    <text evidence="6">The sequence shown here is derived from an EMBL/GenBank/DDBJ whole genome shotgun (WGS) entry which is preliminary data.</text>
</comment>
<dbReference type="PROSITE" id="PS50112">
    <property type="entry name" value="PAS"/>
    <property type="match status" value="1"/>
</dbReference>
<dbReference type="AlphaFoldDB" id="A0A5C5Z647"/>